<accession>A0A6A6Q710</accession>
<feature type="compositionally biased region" description="Basic residues" evidence="1">
    <location>
        <begin position="99"/>
        <end position="121"/>
    </location>
</feature>
<feature type="region of interest" description="Disordered" evidence="1">
    <location>
        <begin position="99"/>
        <end position="124"/>
    </location>
</feature>
<sequence length="287" mass="32706">MEGFCSFGFLVGANLATSENEPEKDSLVRNMRCCCCGVRFLFSRCRTQAFKYNTISLRDTSRSTIKHKPTLLHPSQIQDFTASPTPWQQLQSPLCKHSRGLCHSPPSHHRPTPHSRNHRSRSAAAEELKAHPSYALFDIDDTHLSFEKKRNFWTTRARLVTAAGPTDMEPIIKFAKLPEFAWFTHEGYKEYCWDLLSGSQQRLRLRRAAAAPIATSPGHIQLCECGQSFFCATLDEVRSETCWKFFVMQTKRELYAGFASRGTKRRADAAEDDNDAPPAKRRRTSTK</sequence>
<dbReference type="EMBL" id="MU001631">
    <property type="protein sequence ID" value="KAF2488170.1"/>
    <property type="molecule type" value="Genomic_DNA"/>
</dbReference>
<organism evidence="2 3">
    <name type="scientific">Neohortaea acidophila</name>
    <dbReference type="NCBI Taxonomy" id="245834"/>
    <lineage>
        <taxon>Eukaryota</taxon>
        <taxon>Fungi</taxon>
        <taxon>Dikarya</taxon>
        <taxon>Ascomycota</taxon>
        <taxon>Pezizomycotina</taxon>
        <taxon>Dothideomycetes</taxon>
        <taxon>Dothideomycetidae</taxon>
        <taxon>Mycosphaerellales</taxon>
        <taxon>Teratosphaeriaceae</taxon>
        <taxon>Neohortaea</taxon>
    </lineage>
</organism>
<evidence type="ECO:0000313" key="2">
    <source>
        <dbReference type="EMBL" id="KAF2488170.1"/>
    </source>
</evidence>
<feature type="region of interest" description="Disordered" evidence="1">
    <location>
        <begin position="260"/>
        <end position="287"/>
    </location>
</feature>
<reference evidence="2" key="1">
    <citation type="journal article" date="2020" name="Stud. Mycol.">
        <title>101 Dothideomycetes genomes: a test case for predicting lifestyles and emergence of pathogens.</title>
        <authorList>
            <person name="Haridas S."/>
            <person name="Albert R."/>
            <person name="Binder M."/>
            <person name="Bloem J."/>
            <person name="Labutti K."/>
            <person name="Salamov A."/>
            <person name="Andreopoulos B."/>
            <person name="Baker S."/>
            <person name="Barry K."/>
            <person name="Bills G."/>
            <person name="Bluhm B."/>
            <person name="Cannon C."/>
            <person name="Castanera R."/>
            <person name="Culley D."/>
            <person name="Daum C."/>
            <person name="Ezra D."/>
            <person name="Gonzalez J."/>
            <person name="Henrissat B."/>
            <person name="Kuo A."/>
            <person name="Liang C."/>
            <person name="Lipzen A."/>
            <person name="Lutzoni F."/>
            <person name="Magnuson J."/>
            <person name="Mondo S."/>
            <person name="Nolan M."/>
            <person name="Ohm R."/>
            <person name="Pangilinan J."/>
            <person name="Park H.-J."/>
            <person name="Ramirez L."/>
            <person name="Alfaro M."/>
            <person name="Sun H."/>
            <person name="Tritt A."/>
            <person name="Yoshinaga Y."/>
            <person name="Zwiers L.-H."/>
            <person name="Turgeon B."/>
            <person name="Goodwin S."/>
            <person name="Spatafora J."/>
            <person name="Crous P."/>
            <person name="Grigoriev I."/>
        </authorList>
    </citation>
    <scope>NUCLEOTIDE SEQUENCE</scope>
    <source>
        <strain evidence="2">CBS 113389</strain>
    </source>
</reference>
<dbReference type="RefSeq" id="XP_033594739.1">
    <property type="nucleotide sequence ID" value="XM_033735115.1"/>
</dbReference>
<evidence type="ECO:0000313" key="3">
    <source>
        <dbReference type="Proteomes" id="UP000799767"/>
    </source>
</evidence>
<name>A0A6A6Q710_9PEZI</name>
<protein>
    <submittedName>
        <fullName evidence="2">Uncharacterized protein</fullName>
    </submittedName>
</protein>
<evidence type="ECO:0000256" key="1">
    <source>
        <dbReference type="SAM" id="MobiDB-lite"/>
    </source>
</evidence>
<dbReference type="AlphaFoldDB" id="A0A6A6Q710"/>
<gene>
    <name evidence="2" type="ORF">BDY17DRAFT_307437</name>
</gene>
<keyword evidence="3" id="KW-1185">Reference proteome</keyword>
<dbReference type="Proteomes" id="UP000799767">
    <property type="component" value="Unassembled WGS sequence"/>
</dbReference>
<proteinExistence type="predicted"/>
<dbReference type="GeneID" id="54476117"/>